<evidence type="ECO:0000256" key="3">
    <source>
        <dbReference type="ARBA" id="ARBA00022692"/>
    </source>
</evidence>
<dbReference type="Proteomes" id="UP000061569">
    <property type="component" value="Chromosome"/>
</dbReference>
<dbReference type="AlphaFoldDB" id="A0A0S2DK09"/>
<evidence type="ECO:0000256" key="5">
    <source>
        <dbReference type="ARBA" id="ARBA00023136"/>
    </source>
</evidence>
<feature type="transmembrane region" description="Helical" evidence="6">
    <location>
        <begin position="33"/>
        <end position="55"/>
    </location>
</feature>
<feature type="transmembrane region" description="Helical" evidence="6">
    <location>
        <begin position="67"/>
        <end position="95"/>
    </location>
</feature>
<feature type="transmembrane region" description="Helical" evidence="6">
    <location>
        <begin position="177"/>
        <end position="197"/>
    </location>
</feature>
<evidence type="ECO:0000313" key="7">
    <source>
        <dbReference type="EMBL" id="ALN58777.1"/>
    </source>
</evidence>
<dbReference type="PATRIC" id="fig|69.6.peg.3382"/>
<evidence type="ECO:0000313" key="8">
    <source>
        <dbReference type="Proteomes" id="UP000061569"/>
    </source>
</evidence>
<evidence type="ECO:0000256" key="2">
    <source>
        <dbReference type="ARBA" id="ARBA00022475"/>
    </source>
</evidence>
<keyword evidence="3 6" id="KW-0812">Transmembrane</keyword>
<accession>A0A0S2DK09</accession>
<sequence>MAVPANNSDKRAIRATPCRRTGPIMAGMDLPTALLFCATVFPLICTPGPDMLFVASQSLGGGAAAGLRATAGVCAGYLLHSLLAALGLAALVAASPPLFQALRWIGVAYLAWLAFKLLRSALRRGALDVQAFERGGRRDALRRGFLTAALNPKGMMIYLAILPQFMRADAPAAPQAVALSALFVSGCALVYAALSLALGRGARGGGATTLGGRRRRWIDGVAGGLIAAAAGKLALS</sequence>
<proteinExistence type="predicted"/>
<keyword evidence="4 6" id="KW-1133">Transmembrane helix</keyword>
<evidence type="ECO:0000256" key="6">
    <source>
        <dbReference type="SAM" id="Phobius"/>
    </source>
</evidence>
<evidence type="ECO:0000256" key="1">
    <source>
        <dbReference type="ARBA" id="ARBA00004651"/>
    </source>
</evidence>
<organism evidence="7 8">
    <name type="scientific">Lysobacter enzymogenes</name>
    <dbReference type="NCBI Taxonomy" id="69"/>
    <lineage>
        <taxon>Bacteria</taxon>
        <taxon>Pseudomonadati</taxon>
        <taxon>Pseudomonadota</taxon>
        <taxon>Gammaproteobacteria</taxon>
        <taxon>Lysobacterales</taxon>
        <taxon>Lysobacteraceae</taxon>
        <taxon>Lysobacter</taxon>
    </lineage>
</organism>
<gene>
    <name evidence="7" type="ORF">GLE_3432</name>
</gene>
<dbReference type="PANTHER" id="PTHR30086">
    <property type="entry name" value="ARGININE EXPORTER PROTEIN ARGO"/>
    <property type="match status" value="1"/>
</dbReference>
<name>A0A0S2DK09_LYSEN</name>
<feature type="transmembrane region" description="Helical" evidence="6">
    <location>
        <begin position="101"/>
        <end position="118"/>
    </location>
</feature>
<dbReference type="PIRSF" id="PIRSF006324">
    <property type="entry name" value="LeuE"/>
    <property type="match status" value="1"/>
</dbReference>
<dbReference type="EMBL" id="CP013140">
    <property type="protein sequence ID" value="ALN58777.1"/>
    <property type="molecule type" value="Genomic_DNA"/>
</dbReference>
<feature type="transmembrane region" description="Helical" evidence="6">
    <location>
        <begin position="144"/>
        <end position="165"/>
    </location>
</feature>
<protein>
    <submittedName>
        <fullName evidence="7">Translocator protein, LysE family protein</fullName>
    </submittedName>
</protein>
<dbReference type="Pfam" id="PF01810">
    <property type="entry name" value="LysE"/>
    <property type="match status" value="1"/>
</dbReference>
<dbReference type="PANTHER" id="PTHR30086:SF20">
    <property type="entry name" value="ARGININE EXPORTER PROTEIN ARGO-RELATED"/>
    <property type="match status" value="1"/>
</dbReference>
<dbReference type="GO" id="GO:0005886">
    <property type="term" value="C:plasma membrane"/>
    <property type="evidence" value="ECO:0007669"/>
    <property type="project" value="UniProtKB-SubCell"/>
</dbReference>
<dbReference type="GO" id="GO:0015171">
    <property type="term" value="F:amino acid transmembrane transporter activity"/>
    <property type="evidence" value="ECO:0007669"/>
    <property type="project" value="TreeGrafter"/>
</dbReference>
<dbReference type="KEGG" id="lez:GLE_3432"/>
<reference evidence="7 8" key="1">
    <citation type="submission" date="2015-11" db="EMBL/GenBank/DDBJ databases">
        <title>Genome sequences of Lysobacter enzymogenes strain C3 and Lysobacter antibioticus ATCC 29479.</title>
        <authorList>
            <person name="Kobayashi D.Y."/>
        </authorList>
    </citation>
    <scope>NUCLEOTIDE SEQUENCE [LARGE SCALE GENOMIC DNA]</scope>
    <source>
        <strain evidence="7 8">C3</strain>
    </source>
</reference>
<keyword evidence="5 6" id="KW-0472">Membrane</keyword>
<dbReference type="InterPro" id="IPR001123">
    <property type="entry name" value="LeuE-type"/>
</dbReference>
<keyword evidence="2" id="KW-1003">Cell membrane</keyword>
<evidence type="ECO:0000256" key="4">
    <source>
        <dbReference type="ARBA" id="ARBA00022989"/>
    </source>
</evidence>
<comment type="subcellular location">
    <subcellularLocation>
        <location evidence="1">Cell membrane</location>
        <topology evidence="1">Multi-pass membrane protein</topology>
    </subcellularLocation>
</comment>